<feature type="compositionally biased region" description="Gly residues" evidence="1">
    <location>
        <begin position="161"/>
        <end position="186"/>
    </location>
</feature>
<comment type="caution">
    <text evidence="4">The sequence shown here is derived from an EMBL/GenBank/DDBJ whole genome shotgun (WGS) entry which is preliminary data.</text>
</comment>
<accession>A0A6M1QXD6</accession>
<feature type="chain" id="PRO_5039080480" evidence="3">
    <location>
        <begin position="20"/>
        <end position="494"/>
    </location>
</feature>
<dbReference type="EMBL" id="JAALAA010000005">
    <property type="protein sequence ID" value="NGN92466.1"/>
    <property type="molecule type" value="Genomic_DNA"/>
</dbReference>
<feature type="compositionally biased region" description="Low complexity" evidence="1">
    <location>
        <begin position="398"/>
        <end position="410"/>
    </location>
</feature>
<evidence type="ECO:0000256" key="1">
    <source>
        <dbReference type="SAM" id="MobiDB-lite"/>
    </source>
</evidence>
<organism evidence="4 5">
    <name type="scientific">Nocardioides turkmenicus</name>
    <dbReference type="NCBI Taxonomy" id="2711220"/>
    <lineage>
        <taxon>Bacteria</taxon>
        <taxon>Bacillati</taxon>
        <taxon>Actinomycetota</taxon>
        <taxon>Actinomycetes</taxon>
        <taxon>Propionibacteriales</taxon>
        <taxon>Nocardioidaceae</taxon>
        <taxon>Nocardioides</taxon>
    </lineage>
</organism>
<feature type="region of interest" description="Disordered" evidence="1">
    <location>
        <begin position="140"/>
        <end position="222"/>
    </location>
</feature>
<protein>
    <submittedName>
        <fullName evidence="4">Uncharacterized protein</fullName>
    </submittedName>
</protein>
<keyword evidence="2" id="KW-0812">Transmembrane</keyword>
<name>A0A6M1QXD6_9ACTN</name>
<feature type="compositionally biased region" description="Basic and acidic residues" evidence="1">
    <location>
        <begin position="414"/>
        <end position="425"/>
    </location>
</feature>
<dbReference type="Proteomes" id="UP000483261">
    <property type="component" value="Unassembled WGS sequence"/>
</dbReference>
<dbReference type="RefSeq" id="WP_165110237.1">
    <property type="nucleotide sequence ID" value="NZ_JAALAA010000005.1"/>
</dbReference>
<keyword evidence="2" id="KW-1133">Transmembrane helix</keyword>
<feature type="signal peptide" evidence="3">
    <location>
        <begin position="1"/>
        <end position="19"/>
    </location>
</feature>
<evidence type="ECO:0000313" key="5">
    <source>
        <dbReference type="Proteomes" id="UP000483261"/>
    </source>
</evidence>
<evidence type="ECO:0000313" key="4">
    <source>
        <dbReference type="EMBL" id="NGN92466.1"/>
    </source>
</evidence>
<keyword evidence="5" id="KW-1185">Reference proteome</keyword>
<reference evidence="4 5" key="1">
    <citation type="submission" date="2020-02" db="EMBL/GenBank/DDBJ databases">
        <title>Whole-genome analyses of novel actinobacteria.</title>
        <authorList>
            <person name="Sahin N."/>
        </authorList>
    </citation>
    <scope>NUCLEOTIDE SEQUENCE [LARGE SCALE GENOMIC DNA]</scope>
    <source>
        <strain evidence="4 5">KC13</strain>
    </source>
</reference>
<feature type="transmembrane region" description="Helical" evidence="2">
    <location>
        <begin position="339"/>
        <end position="361"/>
    </location>
</feature>
<gene>
    <name evidence="4" type="ORF">G5C66_06880</name>
</gene>
<evidence type="ECO:0000256" key="2">
    <source>
        <dbReference type="SAM" id="Phobius"/>
    </source>
</evidence>
<dbReference type="AlphaFoldDB" id="A0A6M1QXD6"/>
<sequence>MTLLTALALLLAPVSATYALGLGSVFSDAEVEVSIVEQSKDGVVLRVHGTDYTGRDPGIEIALNPVGYRGSGTRNTFIKSVVIDPADPDDWTYEFTLDAAQVARLDPGTDYQIMTMRAEGHDVYDSSDSRAVGVPFDFEALSEPSSSPTPEEPSDDTGSSDGSGSGAGSGSGSGGGTSSGRPAGGDSGEEAGGDGDKPKGKAPKKPWTAPEEPPTTRGLTLTGLDDVSVDADEVIHAQASGFKPNETGIRVVVYSTPLVLSTSVKANGHGVAKWSGRLPKDIGLGKHTLTFQGSVNRGIRFVVTGTPSDGECAESSCAPAATSTVKTATPTEESGVGPLTWIIVAAMIVLGLVGAAVAMLAGRRKRDQEWDEPGYAQAPPRYPADPRHASDPYSAHARQQPQPRRQPQPQHETPLPRRLPEDQQSIRRQPGPRQPSRRQPVPQHAVPQHAAPQHREPQHAAPQQPTHRQPRPPESFAPPSQRAQAYEGQRVAGR</sequence>
<proteinExistence type="predicted"/>
<feature type="region of interest" description="Disordered" evidence="1">
    <location>
        <begin position="364"/>
        <end position="494"/>
    </location>
</feature>
<keyword evidence="3" id="KW-0732">Signal</keyword>
<evidence type="ECO:0000256" key="3">
    <source>
        <dbReference type="SAM" id="SignalP"/>
    </source>
</evidence>
<keyword evidence="2" id="KW-0472">Membrane</keyword>